<evidence type="ECO:0000313" key="2">
    <source>
        <dbReference type="EMBL" id="DAD96473.1"/>
    </source>
</evidence>
<accession>A0A8S5NP35</accession>
<reference evidence="2" key="1">
    <citation type="journal article" date="2021" name="Proc. Natl. Acad. Sci. U.S.A.">
        <title>A Catalog of Tens of Thousands of Viruses from Human Metagenomes Reveals Hidden Associations with Chronic Diseases.</title>
        <authorList>
            <person name="Tisza M.J."/>
            <person name="Buck C.B."/>
        </authorList>
    </citation>
    <scope>NUCLEOTIDE SEQUENCE</scope>
    <source>
        <strain evidence="2">Ctj3P51</strain>
    </source>
</reference>
<keyword evidence="1" id="KW-1133">Transmembrane helix</keyword>
<keyword evidence="1" id="KW-0812">Transmembrane</keyword>
<organism evidence="2">
    <name type="scientific">Myoviridae sp. ctj3P51</name>
    <dbReference type="NCBI Taxonomy" id="2826687"/>
    <lineage>
        <taxon>Viruses</taxon>
        <taxon>Duplodnaviria</taxon>
        <taxon>Heunggongvirae</taxon>
        <taxon>Uroviricota</taxon>
        <taxon>Caudoviricetes</taxon>
    </lineage>
</organism>
<proteinExistence type="predicted"/>
<sequence length="121" mass="13713">MKDFVMYILWTLGIGIVSWLSERLIKLINTKIQNEKFAGYLSTATAVVEDAVKATQQTFVDDLKKTGKFNEEAAKEALLEAKTRAIEGLSLETRQFITENIGSLDQWLTTTIHSKLFDIKK</sequence>
<dbReference type="EMBL" id="BK015217">
    <property type="protein sequence ID" value="DAD96473.1"/>
    <property type="molecule type" value="Genomic_DNA"/>
</dbReference>
<protein>
    <submittedName>
        <fullName evidence="2">Holin</fullName>
    </submittedName>
</protein>
<keyword evidence="1" id="KW-0472">Membrane</keyword>
<feature type="transmembrane region" description="Helical" evidence="1">
    <location>
        <begin position="6"/>
        <end position="25"/>
    </location>
</feature>
<name>A0A8S5NP35_9CAUD</name>
<evidence type="ECO:0000256" key="1">
    <source>
        <dbReference type="SAM" id="Phobius"/>
    </source>
</evidence>